<dbReference type="GO" id="GO:0016052">
    <property type="term" value="P:carbohydrate catabolic process"/>
    <property type="evidence" value="ECO:0007669"/>
    <property type="project" value="TreeGrafter"/>
</dbReference>
<evidence type="ECO:0000256" key="3">
    <source>
        <dbReference type="NCBIfam" id="TIGR00126"/>
    </source>
</evidence>
<dbReference type="PIRSF" id="PIRSF001357">
    <property type="entry name" value="DeoC"/>
    <property type="match status" value="1"/>
</dbReference>
<proteinExistence type="predicted"/>
<comment type="caution">
    <text evidence="4">The sequence shown here is derived from an EMBL/GenBank/DDBJ whole genome shotgun (WGS) entry which is preliminary data.</text>
</comment>
<dbReference type="PANTHER" id="PTHR10889:SF1">
    <property type="entry name" value="DEOXYRIBOSE-PHOSPHATE ALDOLASE"/>
    <property type="match status" value="1"/>
</dbReference>
<dbReference type="EC" id="4.1.2.4" evidence="3"/>
<dbReference type="SMART" id="SM01133">
    <property type="entry name" value="DeoC"/>
    <property type="match status" value="1"/>
</dbReference>
<evidence type="ECO:0000256" key="2">
    <source>
        <dbReference type="ARBA" id="ARBA00023270"/>
    </source>
</evidence>
<dbReference type="PANTHER" id="PTHR10889">
    <property type="entry name" value="DEOXYRIBOSE-PHOSPHATE ALDOLASE"/>
    <property type="match status" value="1"/>
</dbReference>
<reference evidence="4" key="2">
    <citation type="journal article" date="2021" name="PeerJ">
        <title>Extensive microbial diversity within the chicken gut microbiome revealed by metagenomics and culture.</title>
        <authorList>
            <person name="Gilroy R."/>
            <person name="Ravi A."/>
            <person name="Getino M."/>
            <person name="Pursley I."/>
            <person name="Horton D.L."/>
            <person name="Alikhan N.F."/>
            <person name="Baker D."/>
            <person name="Gharbi K."/>
            <person name="Hall N."/>
            <person name="Watson M."/>
            <person name="Adriaenssens E.M."/>
            <person name="Foster-Nyarko E."/>
            <person name="Jarju S."/>
            <person name="Secka A."/>
            <person name="Antonio M."/>
            <person name="Oren A."/>
            <person name="Chaudhuri R.R."/>
            <person name="La Ragione R."/>
            <person name="Hildebrand F."/>
            <person name="Pallen M.J."/>
        </authorList>
    </citation>
    <scope>NUCLEOTIDE SEQUENCE</scope>
    <source>
        <strain evidence="4">35461</strain>
    </source>
</reference>
<keyword evidence="4" id="KW-0456">Lyase</keyword>
<dbReference type="InterPro" id="IPR002915">
    <property type="entry name" value="DeoC/FbaB/LacD_aldolase"/>
</dbReference>
<dbReference type="GO" id="GO:0004139">
    <property type="term" value="F:deoxyribose-phosphate aldolase activity"/>
    <property type="evidence" value="ECO:0007669"/>
    <property type="project" value="UniProtKB-UniRule"/>
</dbReference>
<keyword evidence="1" id="KW-0963">Cytoplasm</keyword>
<protein>
    <recommendedName>
        <fullName evidence="3">Deoxyribose-phosphate aldolase</fullName>
        <ecNumber evidence="3">4.1.2.4</ecNumber>
    </recommendedName>
</protein>
<accession>A0A9D1T3Y7</accession>
<dbReference type="CDD" id="cd00959">
    <property type="entry name" value="DeoC"/>
    <property type="match status" value="1"/>
</dbReference>
<dbReference type="Pfam" id="PF01791">
    <property type="entry name" value="DeoC"/>
    <property type="match status" value="1"/>
</dbReference>
<reference evidence="4" key="1">
    <citation type="submission" date="2020-10" db="EMBL/GenBank/DDBJ databases">
        <authorList>
            <person name="Gilroy R."/>
        </authorList>
    </citation>
    <scope>NUCLEOTIDE SEQUENCE</scope>
    <source>
        <strain evidence="4">35461</strain>
    </source>
</reference>
<evidence type="ECO:0000313" key="5">
    <source>
        <dbReference type="Proteomes" id="UP000886845"/>
    </source>
</evidence>
<evidence type="ECO:0000313" key="4">
    <source>
        <dbReference type="EMBL" id="HIV09778.1"/>
    </source>
</evidence>
<dbReference type="Proteomes" id="UP000886845">
    <property type="component" value="Unassembled WGS sequence"/>
</dbReference>
<dbReference type="InterPro" id="IPR011343">
    <property type="entry name" value="DeoC"/>
</dbReference>
<dbReference type="GO" id="GO:0009264">
    <property type="term" value="P:deoxyribonucleotide catabolic process"/>
    <property type="evidence" value="ECO:0007669"/>
    <property type="project" value="UniProtKB-UniRule"/>
</dbReference>
<evidence type="ECO:0000256" key="1">
    <source>
        <dbReference type="ARBA" id="ARBA00022490"/>
    </source>
</evidence>
<dbReference type="GO" id="GO:0005737">
    <property type="term" value="C:cytoplasm"/>
    <property type="evidence" value="ECO:0007669"/>
    <property type="project" value="InterPro"/>
</dbReference>
<feature type="non-terminal residue" evidence="4">
    <location>
        <position position="191"/>
    </location>
</feature>
<keyword evidence="2" id="KW-0704">Schiff base</keyword>
<dbReference type="SUPFAM" id="SSF51569">
    <property type="entry name" value="Aldolase"/>
    <property type="match status" value="1"/>
</dbReference>
<dbReference type="Gene3D" id="3.20.20.70">
    <property type="entry name" value="Aldolase class I"/>
    <property type="match status" value="1"/>
</dbReference>
<dbReference type="NCBIfam" id="TIGR00126">
    <property type="entry name" value="deoC"/>
    <property type="match status" value="1"/>
</dbReference>
<dbReference type="AlphaFoldDB" id="A0A9D1T3Y7"/>
<sequence length="191" mass="19560">MDTAAFLKTLDYAILKPELGHESLAQAATLCRTAGVGCLCVKSVDVPLAARLLEGSATAVAAVVGFPHGNVHPTVKALEAQLAVAEGAEEIDMVVNVAALKDGDAEAVVRDIRAVVDAAWSFPVKVILETALLTELEMQMGVGCAIAAGAEFVKTSTGFAPQGGATHEAVQILLDAAQGRVQVKASGGIRT</sequence>
<dbReference type="EMBL" id="DVOR01000217">
    <property type="protein sequence ID" value="HIV09778.1"/>
    <property type="molecule type" value="Genomic_DNA"/>
</dbReference>
<name>A0A9D1T3Y7_9BACT</name>
<dbReference type="InterPro" id="IPR013785">
    <property type="entry name" value="Aldolase_TIM"/>
</dbReference>
<gene>
    <name evidence="4" type="primary">deoC</name>
    <name evidence="4" type="ORF">IAC79_06670</name>
</gene>
<organism evidence="4 5">
    <name type="scientific">Candidatus Spyradenecus faecavium</name>
    <dbReference type="NCBI Taxonomy" id="2840947"/>
    <lineage>
        <taxon>Bacteria</taxon>
        <taxon>Pseudomonadati</taxon>
        <taxon>Lentisphaerota</taxon>
        <taxon>Lentisphaeria</taxon>
        <taxon>Lentisphaerales</taxon>
        <taxon>Lentisphaeraceae</taxon>
        <taxon>Lentisphaeraceae incertae sedis</taxon>
        <taxon>Candidatus Spyradenecus</taxon>
    </lineage>
</organism>